<accession>A0A9D4RUA4</accession>
<dbReference type="AlphaFoldDB" id="A0A9D4RUA4"/>
<name>A0A9D4RUA4_DREPO</name>
<keyword evidence="2" id="KW-1185">Reference proteome</keyword>
<organism evidence="1 2">
    <name type="scientific">Dreissena polymorpha</name>
    <name type="common">Zebra mussel</name>
    <name type="synonym">Mytilus polymorpha</name>
    <dbReference type="NCBI Taxonomy" id="45954"/>
    <lineage>
        <taxon>Eukaryota</taxon>
        <taxon>Metazoa</taxon>
        <taxon>Spiralia</taxon>
        <taxon>Lophotrochozoa</taxon>
        <taxon>Mollusca</taxon>
        <taxon>Bivalvia</taxon>
        <taxon>Autobranchia</taxon>
        <taxon>Heteroconchia</taxon>
        <taxon>Euheterodonta</taxon>
        <taxon>Imparidentia</taxon>
        <taxon>Neoheterodontei</taxon>
        <taxon>Myida</taxon>
        <taxon>Dreissenoidea</taxon>
        <taxon>Dreissenidae</taxon>
        <taxon>Dreissena</taxon>
    </lineage>
</organism>
<proteinExistence type="predicted"/>
<sequence>MKRVLTPKSPTQTWEFPTTTVVEWRQSKTALLVRFTLFESNILRPVTFTDESINACSICWNKLFQFERLYN</sequence>
<comment type="caution">
    <text evidence="1">The sequence shown here is derived from an EMBL/GenBank/DDBJ whole genome shotgun (WGS) entry which is preliminary data.</text>
</comment>
<gene>
    <name evidence="1" type="ORF">DPMN_005823</name>
</gene>
<dbReference type="EMBL" id="JAIWYP010000001">
    <property type="protein sequence ID" value="KAH3881896.1"/>
    <property type="molecule type" value="Genomic_DNA"/>
</dbReference>
<evidence type="ECO:0000313" key="2">
    <source>
        <dbReference type="Proteomes" id="UP000828390"/>
    </source>
</evidence>
<reference evidence="1" key="2">
    <citation type="submission" date="2020-11" db="EMBL/GenBank/DDBJ databases">
        <authorList>
            <person name="McCartney M.A."/>
            <person name="Auch B."/>
            <person name="Kono T."/>
            <person name="Mallez S."/>
            <person name="Becker A."/>
            <person name="Gohl D.M."/>
            <person name="Silverstein K.A.T."/>
            <person name="Koren S."/>
            <person name="Bechman K.B."/>
            <person name="Herman A."/>
            <person name="Abrahante J.E."/>
            <person name="Garbe J."/>
        </authorList>
    </citation>
    <scope>NUCLEOTIDE SEQUENCE</scope>
    <source>
        <strain evidence="1">Duluth1</strain>
        <tissue evidence="1">Whole animal</tissue>
    </source>
</reference>
<protein>
    <submittedName>
        <fullName evidence="1">Uncharacterized protein</fullName>
    </submittedName>
</protein>
<dbReference type="Proteomes" id="UP000828390">
    <property type="component" value="Unassembled WGS sequence"/>
</dbReference>
<evidence type="ECO:0000313" key="1">
    <source>
        <dbReference type="EMBL" id="KAH3881896.1"/>
    </source>
</evidence>
<reference evidence="1" key="1">
    <citation type="journal article" date="2019" name="bioRxiv">
        <title>The Genome of the Zebra Mussel, Dreissena polymorpha: A Resource for Invasive Species Research.</title>
        <authorList>
            <person name="McCartney M.A."/>
            <person name="Auch B."/>
            <person name="Kono T."/>
            <person name="Mallez S."/>
            <person name="Zhang Y."/>
            <person name="Obille A."/>
            <person name="Becker A."/>
            <person name="Abrahante J.E."/>
            <person name="Garbe J."/>
            <person name="Badalamenti J.P."/>
            <person name="Herman A."/>
            <person name="Mangelson H."/>
            <person name="Liachko I."/>
            <person name="Sullivan S."/>
            <person name="Sone E.D."/>
            <person name="Koren S."/>
            <person name="Silverstein K.A.T."/>
            <person name="Beckman K.B."/>
            <person name="Gohl D.M."/>
        </authorList>
    </citation>
    <scope>NUCLEOTIDE SEQUENCE</scope>
    <source>
        <strain evidence="1">Duluth1</strain>
        <tissue evidence="1">Whole animal</tissue>
    </source>
</reference>